<feature type="domain" description="FMN-binding" evidence="1">
    <location>
        <begin position="70"/>
        <end position="161"/>
    </location>
</feature>
<reference evidence="2 3" key="1">
    <citation type="journal article" date="2019" name="Int. J. Syst. Evol. Microbiol.">
        <title>The Global Catalogue of Microorganisms (GCM) 10K type strain sequencing project: providing services to taxonomists for standard genome sequencing and annotation.</title>
        <authorList>
            <consortium name="The Broad Institute Genomics Platform"/>
            <consortium name="The Broad Institute Genome Sequencing Center for Infectious Disease"/>
            <person name="Wu L."/>
            <person name="Ma J."/>
        </authorList>
    </citation>
    <scope>NUCLEOTIDE SEQUENCE [LARGE SCALE GENOMIC DNA]</scope>
    <source>
        <strain evidence="2 3">JCM 12662</strain>
    </source>
</reference>
<dbReference type="EMBL" id="BAAACW010000017">
    <property type="protein sequence ID" value="GAA0352699.1"/>
    <property type="molecule type" value="Genomic_DNA"/>
</dbReference>
<dbReference type="PROSITE" id="PS51257">
    <property type="entry name" value="PROKAR_LIPOPROTEIN"/>
    <property type="match status" value="1"/>
</dbReference>
<dbReference type="RefSeq" id="WP_343753117.1">
    <property type="nucleotide sequence ID" value="NZ_BAAACW010000017.1"/>
</dbReference>
<dbReference type="Proteomes" id="UP001501166">
    <property type="component" value="Unassembled WGS sequence"/>
</dbReference>
<evidence type="ECO:0000259" key="1">
    <source>
        <dbReference type="SMART" id="SM00900"/>
    </source>
</evidence>
<proteinExistence type="predicted"/>
<dbReference type="InterPro" id="IPR007329">
    <property type="entry name" value="FMN-bd"/>
</dbReference>
<accession>A0ABN0X2C3</accession>
<gene>
    <name evidence="2" type="ORF">GCM10008932_02120</name>
</gene>
<protein>
    <recommendedName>
        <fullName evidence="1">FMN-binding domain-containing protein</fullName>
    </recommendedName>
</protein>
<keyword evidence="3" id="KW-1185">Reference proteome</keyword>
<sequence length="173" mass="18533">MKWVKGICIVAFSGLLLTACDNEVEDHEPTSEVGDGETGVEEGTTDVEVTHGTLLDGTYELVENNTDENGWRVEFTIEVEEGEVVSSDYNEYDEEGNPKTEDDAYQEAMAAETGVGPQDVIPELNDQLVSTQDVAEVDVVSGATGTSEKFQGYAAMLLNAAENGATETIGVDN</sequence>
<dbReference type="Pfam" id="PF04205">
    <property type="entry name" value="FMN_bind"/>
    <property type="match status" value="1"/>
</dbReference>
<organism evidence="2 3">
    <name type="scientific">Alkalibacterium iburiense</name>
    <dbReference type="NCBI Taxonomy" id="290589"/>
    <lineage>
        <taxon>Bacteria</taxon>
        <taxon>Bacillati</taxon>
        <taxon>Bacillota</taxon>
        <taxon>Bacilli</taxon>
        <taxon>Lactobacillales</taxon>
        <taxon>Carnobacteriaceae</taxon>
        <taxon>Alkalibacterium</taxon>
    </lineage>
</organism>
<name>A0ABN0X2C3_9LACT</name>
<evidence type="ECO:0000313" key="2">
    <source>
        <dbReference type="EMBL" id="GAA0352699.1"/>
    </source>
</evidence>
<comment type="caution">
    <text evidence="2">The sequence shown here is derived from an EMBL/GenBank/DDBJ whole genome shotgun (WGS) entry which is preliminary data.</text>
</comment>
<dbReference type="Gene3D" id="3.90.1010.20">
    <property type="match status" value="1"/>
</dbReference>
<evidence type="ECO:0000313" key="3">
    <source>
        <dbReference type="Proteomes" id="UP001501166"/>
    </source>
</evidence>
<dbReference type="SMART" id="SM00900">
    <property type="entry name" value="FMN_bind"/>
    <property type="match status" value="1"/>
</dbReference>